<sequence length="268" mass="30034">MATEAPQFTQRRAAPKISEAVRNQDVNWDLFDSSAYWEANYKSLRDDDQQILSIMEDFFTQLPPESRAKGVDVGPGANLYPALAMLPFCEEIVLWEHSAANVRWLRGELRSFRSTWDPFWRLVTRARRSWFGEEVPEGAIDPRSMLARVAEVRQGSVFDLPEAAFDVGTMFFVAESLTEDPKEFELATKRFVASLKPGAPFAAAFMEQSGGYDVGGYRFPAVPITIEDVEKCLQDIVDKPQVQPVASQKPLREGYSGGMILALGRAGK</sequence>
<organism evidence="4 5">
    <name type="scientific">Phytohabitans maris</name>
    <dbReference type="NCBI Taxonomy" id="3071409"/>
    <lineage>
        <taxon>Bacteria</taxon>
        <taxon>Bacillati</taxon>
        <taxon>Actinomycetota</taxon>
        <taxon>Actinomycetes</taxon>
        <taxon>Micromonosporales</taxon>
        <taxon>Micromonosporaceae</taxon>
    </lineage>
</organism>
<dbReference type="PANTHER" id="PTHR10867:SF17">
    <property type="entry name" value="NICOTINAMIDE N-METHYLTRANSFERASE"/>
    <property type="match status" value="1"/>
</dbReference>
<dbReference type="NCBIfam" id="NF040568">
    <property type="entry name" value="SCO2525_fam"/>
    <property type="match status" value="1"/>
</dbReference>
<dbReference type="PANTHER" id="PTHR10867">
    <property type="entry name" value="NNMT/PNMT/TEMT FAMILY MEMBER"/>
    <property type="match status" value="1"/>
</dbReference>
<dbReference type="SUPFAM" id="SSF53335">
    <property type="entry name" value="S-adenosyl-L-methionine-dependent methyltransferases"/>
    <property type="match status" value="1"/>
</dbReference>
<evidence type="ECO:0000256" key="2">
    <source>
        <dbReference type="ARBA" id="ARBA00022679"/>
    </source>
</evidence>
<dbReference type="Pfam" id="PF01234">
    <property type="entry name" value="NNMT_PNMT_TEMT"/>
    <property type="match status" value="1"/>
</dbReference>
<protein>
    <submittedName>
        <fullName evidence="4">SCO2525 family SAM-dependent methyltransferase</fullName>
    </submittedName>
</protein>
<evidence type="ECO:0000256" key="1">
    <source>
        <dbReference type="ARBA" id="ARBA00022603"/>
    </source>
</evidence>
<dbReference type="GO" id="GO:0032259">
    <property type="term" value="P:methylation"/>
    <property type="evidence" value="ECO:0007669"/>
    <property type="project" value="UniProtKB-KW"/>
</dbReference>
<name>A0ABU0ZB41_9ACTN</name>
<evidence type="ECO:0000256" key="3">
    <source>
        <dbReference type="ARBA" id="ARBA00022691"/>
    </source>
</evidence>
<evidence type="ECO:0000313" key="4">
    <source>
        <dbReference type="EMBL" id="MDQ7904272.1"/>
    </source>
</evidence>
<comment type="caution">
    <text evidence="4">The sequence shown here is derived from an EMBL/GenBank/DDBJ whole genome shotgun (WGS) entry which is preliminary data.</text>
</comment>
<dbReference type="EMBL" id="JAVHUY010000005">
    <property type="protein sequence ID" value="MDQ7904272.1"/>
    <property type="molecule type" value="Genomic_DNA"/>
</dbReference>
<evidence type="ECO:0000313" key="5">
    <source>
        <dbReference type="Proteomes" id="UP001230908"/>
    </source>
</evidence>
<dbReference type="InterPro" id="IPR000940">
    <property type="entry name" value="NNMT_TEMT_trans"/>
</dbReference>
<keyword evidence="2" id="KW-0808">Transferase</keyword>
<dbReference type="Gene3D" id="3.40.50.150">
    <property type="entry name" value="Vaccinia Virus protein VP39"/>
    <property type="match status" value="1"/>
</dbReference>
<dbReference type="RefSeq" id="WP_308711543.1">
    <property type="nucleotide sequence ID" value="NZ_JAVHUY010000005.1"/>
</dbReference>
<keyword evidence="1 4" id="KW-0489">Methyltransferase</keyword>
<reference evidence="4 5" key="1">
    <citation type="submission" date="2023-08" db="EMBL/GenBank/DDBJ databases">
        <title>Phytohabitans sansha sp. nov., isolated from marine sediment.</title>
        <authorList>
            <person name="Zhao Y."/>
            <person name="Yi K."/>
        </authorList>
    </citation>
    <scope>NUCLEOTIDE SEQUENCE [LARGE SCALE GENOMIC DNA]</scope>
    <source>
        <strain evidence="4 5">ZYX-F-186</strain>
    </source>
</reference>
<gene>
    <name evidence="4" type="ORF">RB614_07020</name>
</gene>
<keyword evidence="5" id="KW-1185">Reference proteome</keyword>
<dbReference type="Proteomes" id="UP001230908">
    <property type="component" value="Unassembled WGS sequence"/>
</dbReference>
<proteinExistence type="predicted"/>
<dbReference type="GO" id="GO:0008168">
    <property type="term" value="F:methyltransferase activity"/>
    <property type="evidence" value="ECO:0007669"/>
    <property type="project" value="UniProtKB-KW"/>
</dbReference>
<dbReference type="InterPro" id="IPR029063">
    <property type="entry name" value="SAM-dependent_MTases_sf"/>
</dbReference>
<keyword evidence="3" id="KW-0949">S-adenosyl-L-methionine</keyword>
<dbReference type="PROSITE" id="PS51681">
    <property type="entry name" value="SAM_MT_NNMT_PNMT_TEMT"/>
    <property type="match status" value="1"/>
</dbReference>
<accession>A0ABU0ZB41</accession>